<feature type="binding site" evidence="8">
    <location>
        <position position="123"/>
    </location>
    <ligand>
        <name>pyridoxal 5'-phosphate</name>
        <dbReference type="ChEBI" id="CHEBI:597326"/>
    </ligand>
</feature>
<accession>A0A8J3FYK0</accession>
<reference evidence="9" key="1">
    <citation type="journal article" date="2014" name="Int. J. Syst. Evol. Microbiol.">
        <title>Complete genome sequence of Corynebacterium casei LMG S-19264T (=DSM 44701T), isolated from a smear-ripened cheese.</title>
        <authorList>
            <consortium name="US DOE Joint Genome Institute (JGI-PGF)"/>
            <person name="Walter F."/>
            <person name="Albersmeier A."/>
            <person name="Kalinowski J."/>
            <person name="Ruckert C."/>
        </authorList>
    </citation>
    <scope>NUCLEOTIDE SEQUENCE</scope>
    <source>
        <strain evidence="9">KCTC 32501</strain>
    </source>
</reference>
<organism evidence="9 10">
    <name type="scientific">Formosimonas limnophila</name>
    <dbReference type="NCBI Taxonomy" id="1384487"/>
    <lineage>
        <taxon>Bacteria</taxon>
        <taxon>Pseudomonadati</taxon>
        <taxon>Pseudomonadota</taxon>
        <taxon>Betaproteobacteria</taxon>
        <taxon>Burkholderiales</taxon>
        <taxon>Burkholderiaceae</taxon>
        <taxon>Formosimonas</taxon>
    </lineage>
</organism>
<dbReference type="GO" id="GO:0042802">
    <property type="term" value="F:identical protein binding"/>
    <property type="evidence" value="ECO:0007669"/>
    <property type="project" value="TreeGrafter"/>
</dbReference>
<dbReference type="Gene3D" id="3.90.1150.10">
    <property type="entry name" value="Aspartate Aminotransferase, domain 1"/>
    <property type="match status" value="1"/>
</dbReference>
<keyword evidence="4 8" id="KW-0028">Amino-acid biosynthesis</keyword>
<dbReference type="InterPro" id="IPR005814">
    <property type="entry name" value="Aminotrans_3"/>
</dbReference>
<evidence type="ECO:0000256" key="5">
    <source>
        <dbReference type="ARBA" id="ARBA00022679"/>
    </source>
</evidence>
<dbReference type="InterPro" id="IPR015424">
    <property type="entry name" value="PyrdxlP-dep_Trfase"/>
</dbReference>
<dbReference type="GO" id="GO:0030170">
    <property type="term" value="F:pyridoxal phosphate binding"/>
    <property type="evidence" value="ECO:0007669"/>
    <property type="project" value="InterPro"/>
</dbReference>
<dbReference type="NCBIfam" id="NF002325">
    <property type="entry name" value="PRK01278.1"/>
    <property type="match status" value="1"/>
</dbReference>
<sequence>MPVFSRLPVAFASGQGVWLTDVNGQWYLDALSGIAVNGLGHNHPRLVAALQQQVTQLIHVSNLYDVPQQHELANALAKRAGMSQVFFANSGAEANEGAIKLARLFGLQQGRENAKIIVMSDAFHGRTMATLSATGNEKVQKGFAPLVSGFVRVPFNDVSAIRALTSDKEVTAVMLEVIQGEGGILCLADGALTQIRQVCDENNWLLIIDEVQTGVARTGRWFAHQHEGVTPDVMTLAKGLGSGVPVGALLTHDRANDVFHVGAHGTTFGGNPLAMAAGLATLSAIEAEGLLDNAQRQGVAIRDGLSAALADEMSAGLIMDIRGRGLMIGIELARPCTELVKQALAVGLLINVTHDTVVRLLPPLIINDEESAELVQRLSSLIKVFLSRAS</sequence>
<proteinExistence type="inferred from homology"/>
<gene>
    <name evidence="8 9" type="primary">argD</name>
    <name evidence="9" type="ORF">GCM10009007_03770</name>
</gene>
<evidence type="ECO:0000256" key="2">
    <source>
        <dbReference type="ARBA" id="ARBA00022571"/>
    </source>
</evidence>
<comment type="miscellaneous">
    <text evidence="8">May also have succinyldiaminopimelate aminotransferase activity, thus carrying out the corresponding step in lysine biosynthesis.</text>
</comment>
<dbReference type="SUPFAM" id="SSF53383">
    <property type="entry name" value="PLP-dependent transferases"/>
    <property type="match status" value="1"/>
</dbReference>
<comment type="pathway">
    <text evidence="8">Amino-acid biosynthesis; L-arginine biosynthesis; N(2)-acetyl-L-ornithine from L-glutamate: step 4/4.</text>
</comment>
<evidence type="ECO:0000313" key="10">
    <source>
        <dbReference type="Proteomes" id="UP000614287"/>
    </source>
</evidence>
<feature type="binding site" evidence="8">
    <location>
        <begin position="209"/>
        <end position="212"/>
    </location>
    <ligand>
        <name>pyridoxal 5'-phosphate</name>
        <dbReference type="ChEBI" id="CHEBI:597326"/>
    </ligand>
</feature>
<comment type="cofactor">
    <cofactor evidence="8">
        <name>pyridoxal 5'-phosphate</name>
        <dbReference type="ChEBI" id="CHEBI:597326"/>
    </cofactor>
    <text evidence="8">Binds 1 pyridoxal phosphate per subunit.</text>
</comment>
<dbReference type="InterPro" id="IPR015422">
    <property type="entry name" value="PyrdxlP-dep_Trfase_small"/>
</dbReference>
<dbReference type="EMBL" id="BMZG01000002">
    <property type="protein sequence ID" value="GHA66521.1"/>
    <property type="molecule type" value="Genomic_DNA"/>
</dbReference>
<feature type="binding site" evidence="8">
    <location>
        <begin position="91"/>
        <end position="92"/>
    </location>
    <ligand>
        <name>pyridoxal 5'-phosphate</name>
        <dbReference type="ChEBI" id="CHEBI:597326"/>
    </ligand>
</feature>
<dbReference type="InterPro" id="IPR004636">
    <property type="entry name" value="AcOrn/SuccOrn_fam"/>
</dbReference>
<keyword evidence="10" id="KW-1185">Reference proteome</keyword>
<comment type="subunit">
    <text evidence="8">Homodimer.</text>
</comment>
<dbReference type="PANTHER" id="PTHR11986:SF79">
    <property type="entry name" value="ACETYLORNITHINE AMINOTRANSFERASE, MITOCHONDRIAL"/>
    <property type="match status" value="1"/>
</dbReference>
<evidence type="ECO:0000256" key="3">
    <source>
        <dbReference type="ARBA" id="ARBA00022576"/>
    </source>
</evidence>
<reference evidence="9" key="2">
    <citation type="submission" date="2020-09" db="EMBL/GenBank/DDBJ databases">
        <authorList>
            <person name="Sun Q."/>
            <person name="Kim S."/>
        </authorList>
    </citation>
    <scope>NUCLEOTIDE SEQUENCE</scope>
    <source>
        <strain evidence="9">KCTC 32501</strain>
    </source>
</reference>
<comment type="subcellular location">
    <subcellularLocation>
        <location evidence="8">Cytoplasm</location>
    </subcellularLocation>
</comment>
<keyword evidence="6 8" id="KW-0663">Pyridoxal phosphate</keyword>
<dbReference type="Gene3D" id="3.40.640.10">
    <property type="entry name" value="Type I PLP-dependent aspartate aminotransferase-like (Major domain)"/>
    <property type="match status" value="1"/>
</dbReference>
<feature type="binding site" evidence="8">
    <location>
        <position position="267"/>
    </location>
    <ligand>
        <name>pyridoxal 5'-phosphate</name>
        <dbReference type="ChEBI" id="CHEBI:597326"/>
    </ligand>
</feature>
<evidence type="ECO:0000256" key="8">
    <source>
        <dbReference type="HAMAP-Rule" id="MF_01107"/>
    </source>
</evidence>
<dbReference type="Proteomes" id="UP000614287">
    <property type="component" value="Unassembled WGS sequence"/>
</dbReference>
<evidence type="ECO:0000313" key="9">
    <source>
        <dbReference type="EMBL" id="GHA66521.1"/>
    </source>
</evidence>
<dbReference type="EC" id="2.6.1.11" evidence="8"/>
<dbReference type="GO" id="GO:0045303">
    <property type="term" value="F:diaminobutyrate-2-oxoglutarate transaminase activity"/>
    <property type="evidence" value="ECO:0007669"/>
    <property type="project" value="UniProtKB-EC"/>
</dbReference>
<keyword evidence="3 8" id="KW-0032">Aminotransferase</keyword>
<dbReference type="HAMAP" id="MF_01107">
    <property type="entry name" value="ArgD_aminotrans_3"/>
    <property type="match status" value="1"/>
</dbReference>
<dbReference type="GO" id="GO:0005737">
    <property type="term" value="C:cytoplasm"/>
    <property type="evidence" value="ECO:0007669"/>
    <property type="project" value="UniProtKB-SubCell"/>
</dbReference>
<feature type="modified residue" description="N6-(pyridoxal phosphate)lysine" evidence="8">
    <location>
        <position position="238"/>
    </location>
</feature>
<feature type="binding site" evidence="8">
    <location>
        <position position="266"/>
    </location>
    <ligand>
        <name>N(2)-acetyl-L-ornithine</name>
        <dbReference type="ChEBI" id="CHEBI:57805"/>
    </ligand>
</feature>
<dbReference type="NCBIfam" id="TIGR00707">
    <property type="entry name" value="argD"/>
    <property type="match status" value="1"/>
</dbReference>
<dbReference type="InterPro" id="IPR015421">
    <property type="entry name" value="PyrdxlP-dep_Trfase_major"/>
</dbReference>
<dbReference type="PROSITE" id="PS00600">
    <property type="entry name" value="AA_TRANSFER_CLASS_3"/>
    <property type="match status" value="1"/>
</dbReference>
<dbReference type="GO" id="GO:0003992">
    <property type="term" value="F:N2-acetyl-L-ornithine:2-oxoglutarate 5-aminotransferase activity"/>
    <property type="evidence" value="ECO:0007669"/>
    <property type="project" value="UniProtKB-UniRule"/>
</dbReference>
<evidence type="ECO:0000256" key="6">
    <source>
        <dbReference type="ARBA" id="ARBA00022898"/>
    </source>
</evidence>
<evidence type="ECO:0000256" key="7">
    <source>
        <dbReference type="ARBA" id="ARBA00049111"/>
    </source>
</evidence>
<comment type="catalytic activity">
    <reaction evidence="7">
        <text>L-2,4-diaminobutanoate + 2-oxoglutarate = L-aspartate 4-semialdehyde + L-glutamate</text>
        <dbReference type="Rhea" id="RHEA:11160"/>
        <dbReference type="ChEBI" id="CHEBI:16810"/>
        <dbReference type="ChEBI" id="CHEBI:29985"/>
        <dbReference type="ChEBI" id="CHEBI:58761"/>
        <dbReference type="ChEBI" id="CHEBI:537519"/>
        <dbReference type="EC" id="2.6.1.76"/>
    </reaction>
</comment>
<keyword evidence="2 8" id="KW-0055">Arginine biosynthesis</keyword>
<feature type="binding site" evidence="8">
    <location>
        <position position="126"/>
    </location>
    <ligand>
        <name>N(2)-acetyl-L-ornithine</name>
        <dbReference type="ChEBI" id="CHEBI:57805"/>
    </ligand>
</feature>
<dbReference type="FunFam" id="3.40.640.10:FF:000004">
    <property type="entry name" value="Acetylornithine aminotransferase"/>
    <property type="match status" value="1"/>
</dbReference>
<keyword evidence="8" id="KW-0963">Cytoplasm</keyword>
<comment type="similarity">
    <text evidence="8">Belongs to the class-III pyridoxal-phosphate-dependent aminotransferase family. ArgD subfamily.</text>
</comment>
<dbReference type="PIRSF" id="PIRSF000521">
    <property type="entry name" value="Transaminase_4ab_Lys_Orn"/>
    <property type="match status" value="1"/>
</dbReference>
<comment type="catalytic activity">
    <reaction evidence="8">
        <text>N(2)-acetyl-L-ornithine + 2-oxoglutarate = N-acetyl-L-glutamate 5-semialdehyde + L-glutamate</text>
        <dbReference type="Rhea" id="RHEA:18049"/>
        <dbReference type="ChEBI" id="CHEBI:16810"/>
        <dbReference type="ChEBI" id="CHEBI:29123"/>
        <dbReference type="ChEBI" id="CHEBI:29985"/>
        <dbReference type="ChEBI" id="CHEBI:57805"/>
        <dbReference type="EC" id="2.6.1.11"/>
    </reaction>
</comment>
<comment type="pathway">
    <text evidence="1">Amine and polyamine biosynthesis; ectoine biosynthesis; L-ectoine from L-aspartate 4-semialdehyde: step 1/3.</text>
</comment>
<dbReference type="Pfam" id="PF00202">
    <property type="entry name" value="Aminotran_3"/>
    <property type="match status" value="1"/>
</dbReference>
<name>A0A8J3FYK0_9BURK</name>
<dbReference type="GO" id="GO:0006526">
    <property type="term" value="P:L-arginine biosynthetic process"/>
    <property type="evidence" value="ECO:0007669"/>
    <property type="project" value="UniProtKB-UniRule"/>
</dbReference>
<evidence type="ECO:0000256" key="1">
    <source>
        <dbReference type="ARBA" id="ARBA00004946"/>
    </source>
</evidence>
<dbReference type="CDD" id="cd00610">
    <property type="entry name" value="OAT_like"/>
    <property type="match status" value="1"/>
</dbReference>
<evidence type="ECO:0000256" key="4">
    <source>
        <dbReference type="ARBA" id="ARBA00022605"/>
    </source>
</evidence>
<comment type="caution">
    <text evidence="9">The sequence shown here is derived from an EMBL/GenBank/DDBJ whole genome shotgun (WGS) entry which is preliminary data.</text>
</comment>
<dbReference type="UniPathway" id="UPA00068">
    <property type="reaction ID" value="UER00109"/>
</dbReference>
<dbReference type="InterPro" id="IPR049704">
    <property type="entry name" value="Aminotrans_3_PPA_site"/>
</dbReference>
<keyword evidence="5 8" id="KW-0808">Transferase</keyword>
<dbReference type="AlphaFoldDB" id="A0A8J3FYK0"/>
<dbReference type="InterPro" id="IPR050103">
    <property type="entry name" value="Class-III_PLP-dep_AT"/>
</dbReference>
<dbReference type="PANTHER" id="PTHR11986">
    <property type="entry name" value="AMINOTRANSFERASE CLASS III"/>
    <property type="match status" value="1"/>
</dbReference>
<protein>
    <recommendedName>
        <fullName evidence="8">Acetylornithine aminotransferase</fullName>
        <shortName evidence="8">ACOAT</shortName>
        <ecNumber evidence="8">2.6.1.11</ecNumber>
    </recommendedName>
</protein>